<evidence type="ECO:0000313" key="3">
    <source>
        <dbReference type="Proteomes" id="UP000242765"/>
    </source>
</evidence>
<feature type="domain" description="Protein kinase" evidence="1">
    <location>
        <begin position="1"/>
        <end position="265"/>
    </location>
</feature>
<dbReference type="GO" id="GO:0005524">
    <property type="term" value="F:ATP binding"/>
    <property type="evidence" value="ECO:0007669"/>
    <property type="project" value="InterPro"/>
</dbReference>
<dbReference type="PANTHER" id="PTHR44167:SF18">
    <property type="entry name" value="PROTEIN KINASE DOMAIN-CONTAINING PROTEIN"/>
    <property type="match status" value="1"/>
</dbReference>
<sequence>MFNLDIRDQLQSACNSLHSQSLGRRLYQIQQGESRYWVKAQLFGLNSISEQAFLNELHVYQQLARQKTKILLPFEIVDSQTLFNDAEQYLQPTLIIQHSTMLFEQSSIHFSRAEVLHRLLKSLDVVSDLHQVGYLHGDLKAEHFRLNGKQCYLIDFEQATLLDQLNPHHSATPRYMAPELFHAEAKSIQSDIYALGIIWLEWLTQQRLQEKSYMDWAYLHCQHLQVQLPEPFERFEPVLSVMLHKIKAHRAANINEIKQRLSEFV</sequence>
<evidence type="ECO:0000259" key="1">
    <source>
        <dbReference type="PROSITE" id="PS50011"/>
    </source>
</evidence>
<dbReference type="Pfam" id="PF00069">
    <property type="entry name" value="Pkinase"/>
    <property type="match status" value="1"/>
</dbReference>
<keyword evidence="3" id="KW-1185">Reference proteome</keyword>
<dbReference type="RefSeq" id="WP_086203359.1">
    <property type="nucleotide sequence ID" value="NZ_NEGB01000003.1"/>
</dbReference>
<dbReference type="PANTHER" id="PTHR44167">
    <property type="entry name" value="OVARIAN-SPECIFIC SERINE/THREONINE-PROTEIN KINASE LOK-RELATED"/>
    <property type="match status" value="1"/>
</dbReference>
<accession>A0A1Y3CFZ9</accession>
<organism evidence="2 3">
    <name type="scientific">Acinetobacter silvestris</name>
    <dbReference type="NCBI Taxonomy" id="1977882"/>
    <lineage>
        <taxon>Bacteria</taxon>
        <taxon>Pseudomonadati</taxon>
        <taxon>Pseudomonadota</taxon>
        <taxon>Gammaproteobacteria</taxon>
        <taxon>Moraxellales</taxon>
        <taxon>Moraxellaceae</taxon>
        <taxon>Acinetobacter</taxon>
    </lineage>
</organism>
<dbReference type="AlphaFoldDB" id="A0A1Y3CFZ9"/>
<dbReference type="Proteomes" id="UP000242765">
    <property type="component" value="Unassembled WGS sequence"/>
</dbReference>
<reference evidence="2 3" key="1">
    <citation type="submission" date="2017-04" db="EMBL/GenBank/DDBJ databases">
        <title>High diversity of culturable Acinetobacter species in natural soil and water ecosystems.</title>
        <authorList>
            <person name="Nemec A."/>
            <person name="Radolfova-Krizova L."/>
        </authorList>
    </citation>
    <scope>NUCLEOTIDE SEQUENCE [LARGE SCALE GENOMIC DNA]</scope>
    <source>
        <strain evidence="2 3">ANC 4999</strain>
    </source>
</reference>
<dbReference type="GO" id="GO:0004674">
    <property type="term" value="F:protein serine/threonine kinase activity"/>
    <property type="evidence" value="ECO:0007669"/>
    <property type="project" value="TreeGrafter"/>
</dbReference>
<dbReference type="InterPro" id="IPR011009">
    <property type="entry name" value="Kinase-like_dom_sf"/>
</dbReference>
<gene>
    <name evidence="2" type="ORF">B9T28_07425</name>
</gene>
<dbReference type="SUPFAM" id="SSF56112">
    <property type="entry name" value="Protein kinase-like (PK-like)"/>
    <property type="match status" value="1"/>
</dbReference>
<proteinExistence type="predicted"/>
<protein>
    <recommendedName>
        <fullName evidence="1">Protein kinase domain-containing protein</fullName>
    </recommendedName>
</protein>
<dbReference type="PROSITE" id="PS50011">
    <property type="entry name" value="PROTEIN_KINASE_DOM"/>
    <property type="match status" value="1"/>
</dbReference>
<name>A0A1Y3CFZ9_9GAMM</name>
<evidence type="ECO:0000313" key="2">
    <source>
        <dbReference type="EMBL" id="OTG66019.1"/>
    </source>
</evidence>
<dbReference type="OrthoDB" id="9801841at2"/>
<dbReference type="STRING" id="1977882.B9T28_07425"/>
<dbReference type="GO" id="GO:0005737">
    <property type="term" value="C:cytoplasm"/>
    <property type="evidence" value="ECO:0007669"/>
    <property type="project" value="TreeGrafter"/>
</dbReference>
<dbReference type="EMBL" id="NEGB01000003">
    <property type="protein sequence ID" value="OTG66019.1"/>
    <property type="molecule type" value="Genomic_DNA"/>
</dbReference>
<comment type="caution">
    <text evidence="2">The sequence shown here is derived from an EMBL/GenBank/DDBJ whole genome shotgun (WGS) entry which is preliminary data.</text>
</comment>
<dbReference type="Gene3D" id="1.10.510.10">
    <property type="entry name" value="Transferase(Phosphotransferase) domain 1"/>
    <property type="match status" value="1"/>
</dbReference>
<dbReference type="InterPro" id="IPR000719">
    <property type="entry name" value="Prot_kinase_dom"/>
</dbReference>
<dbReference type="SMART" id="SM00220">
    <property type="entry name" value="S_TKc"/>
    <property type="match status" value="1"/>
</dbReference>